<comment type="caution">
    <text evidence="2">The sequence shown here is derived from an EMBL/GenBank/DDBJ whole genome shotgun (WGS) entry which is preliminary data.</text>
</comment>
<dbReference type="EMBL" id="LSTO01000006">
    <property type="protein sequence ID" value="OWW18422.1"/>
    <property type="molecule type" value="Genomic_DNA"/>
</dbReference>
<dbReference type="EMBL" id="LSTO01000001">
    <property type="protein sequence ID" value="OWW19386.1"/>
    <property type="molecule type" value="Genomic_DNA"/>
</dbReference>
<evidence type="ECO:0000313" key="1">
    <source>
        <dbReference type="EMBL" id="OWW18422.1"/>
    </source>
</evidence>
<keyword evidence="3" id="KW-1185">Reference proteome</keyword>
<name>A0A254T9R7_9BURK</name>
<reference evidence="2 3" key="1">
    <citation type="submission" date="2016-02" db="EMBL/GenBank/DDBJ databases">
        <authorList>
            <person name="Wen L."/>
            <person name="He K."/>
            <person name="Yang H."/>
        </authorList>
    </citation>
    <scope>NUCLEOTIDE SEQUENCE [LARGE SCALE GENOMIC DNA]</scope>
    <source>
        <strain evidence="2 3">TSA40</strain>
    </source>
</reference>
<sequence length="122" mass="13943">MPWVAGVVDHLREVFGQEFVDGQIRRSLRGEPVFYAEENGHQVGTKHNLEITSITYWDERGIAQSREPEWIQLARDDAKRRGITIRPANQADYRDVKREADELRKVFTSSADVCTKSGGQQA</sequence>
<proteinExistence type="predicted"/>
<dbReference type="RefSeq" id="WP_088706296.1">
    <property type="nucleotide sequence ID" value="NZ_LSTO01000001.1"/>
</dbReference>
<dbReference type="Proteomes" id="UP000197535">
    <property type="component" value="Unassembled WGS sequence"/>
</dbReference>
<gene>
    <name evidence="1" type="ORF">AYR66_01065</name>
    <name evidence="2" type="ORF">AYR66_07550</name>
</gene>
<evidence type="ECO:0000313" key="2">
    <source>
        <dbReference type="EMBL" id="OWW19386.1"/>
    </source>
</evidence>
<accession>A0A254T9R7</accession>
<organism evidence="2 3">
    <name type="scientific">Noviherbaspirillum denitrificans</name>
    <dbReference type="NCBI Taxonomy" id="1968433"/>
    <lineage>
        <taxon>Bacteria</taxon>
        <taxon>Pseudomonadati</taxon>
        <taxon>Pseudomonadota</taxon>
        <taxon>Betaproteobacteria</taxon>
        <taxon>Burkholderiales</taxon>
        <taxon>Oxalobacteraceae</taxon>
        <taxon>Noviherbaspirillum</taxon>
    </lineage>
</organism>
<evidence type="ECO:0000313" key="3">
    <source>
        <dbReference type="Proteomes" id="UP000197535"/>
    </source>
</evidence>
<dbReference type="AlphaFoldDB" id="A0A254T9R7"/>
<dbReference type="OrthoDB" id="9007604at2"/>
<protein>
    <submittedName>
        <fullName evidence="2">Uncharacterized protein</fullName>
    </submittedName>
</protein>